<keyword evidence="3" id="KW-0175">Coiled coil</keyword>
<dbReference type="InterPro" id="IPR058647">
    <property type="entry name" value="BSH_CzcB-like"/>
</dbReference>
<dbReference type="PANTHER" id="PTHR30097">
    <property type="entry name" value="CATION EFFLUX SYSTEM PROTEIN CUSB"/>
    <property type="match status" value="1"/>
</dbReference>
<organism evidence="8 9">
    <name type="scientific">Bremerella cremea</name>
    <dbReference type="NCBI Taxonomy" id="1031537"/>
    <lineage>
        <taxon>Bacteria</taxon>
        <taxon>Pseudomonadati</taxon>
        <taxon>Planctomycetota</taxon>
        <taxon>Planctomycetia</taxon>
        <taxon>Pirellulales</taxon>
        <taxon>Pirellulaceae</taxon>
        <taxon>Bremerella</taxon>
    </lineage>
</organism>
<evidence type="ECO:0000259" key="5">
    <source>
        <dbReference type="Pfam" id="PF25954"/>
    </source>
</evidence>
<feature type="transmembrane region" description="Helical" evidence="4">
    <location>
        <begin position="21"/>
        <end position="51"/>
    </location>
</feature>
<keyword evidence="2" id="KW-0813">Transport</keyword>
<dbReference type="Pfam" id="PF25975">
    <property type="entry name" value="CzcB_C"/>
    <property type="match status" value="1"/>
</dbReference>
<dbReference type="PANTHER" id="PTHR30097:SF4">
    <property type="entry name" value="SLR6042 PROTEIN"/>
    <property type="match status" value="1"/>
</dbReference>
<evidence type="ECO:0000313" key="8">
    <source>
        <dbReference type="EMBL" id="RCS41501.1"/>
    </source>
</evidence>
<evidence type="ECO:0000256" key="2">
    <source>
        <dbReference type="ARBA" id="ARBA00022448"/>
    </source>
</evidence>
<dbReference type="EMBL" id="QPEX01000045">
    <property type="protein sequence ID" value="RCS41501.1"/>
    <property type="molecule type" value="Genomic_DNA"/>
</dbReference>
<dbReference type="GO" id="GO:0016020">
    <property type="term" value="C:membrane"/>
    <property type="evidence" value="ECO:0007669"/>
    <property type="project" value="InterPro"/>
</dbReference>
<dbReference type="InterPro" id="IPR006143">
    <property type="entry name" value="RND_pump_MFP"/>
</dbReference>
<keyword evidence="4" id="KW-0472">Membrane</keyword>
<dbReference type="GO" id="GO:0022857">
    <property type="term" value="F:transmembrane transporter activity"/>
    <property type="evidence" value="ECO:0007669"/>
    <property type="project" value="InterPro"/>
</dbReference>
<dbReference type="GO" id="GO:0030313">
    <property type="term" value="C:cell envelope"/>
    <property type="evidence" value="ECO:0007669"/>
    <property type="project" value="TreeGrafter"/>
</dbReference>
<reference evidence="8 9" key="1">
    <citation type="submission" date="2018-07" db="EMBL/GenBank/DDBJ databases">
        <title>Comparative genomes isolates from brazilian mangrove.</title>
        <authorList>
            <person name="De Araujo J.E."/>
            <person name="Taketani R.G."/>
            <person name="Silva M.C.P."/>
            <person name="Lourenco M.V."/>
            <person name="Oliveira V.M."/>
            <person name="Andreote F.D."/>
        </authorList>
    </citation>
    <scope>NUCLEOTIDE SEQUENCE [LARGE SCALE GENOMIC DNA]</scope>
    <source>
        <strain evidence="8 9">HEX PRIS-MGV</strain>
    </source>
</reference>
<dbReference type="InterPro" id="IPR058792">
    <property type="entry name" value="Beta-barrel_RND_2"/>
</dbReference>
<feature type="domain" description="CusB-like beta-barrel" evidence="5">
    <location>
        <begin position="357"/>
        <end position="430"/>
    </location>
</feature>
<dbReference type="GO" id="GO:0060003">
    <property type="term" value="P:copper ion export"/>
    <property type="evidence" value="ECO:0007669"/>
    <property type="project" value="TreeGrafter"/>
</dbReference>
<feature type="coiled-coil region" evidence="3">
    <location>
        <begin position="247"/>
        <end position="303"/>
    </location>
</feature>
<comment type="caution">
    <text evidence="8">The sequence shown here is derived from an EMBL/GenBank/DDBJ whole genome shotgun (WGS) entry which is preliminary data.</text>
</comment>
<dbReference type="Proteomes" id="UP000253562">
    <property type="component" value="Unassembled WGS sequence"/>
</dbReference>
<evidence type="ECO:0000256" key="1">
    <source>
        <dbReference type="ARBA" id="ARBA00009477"/>
    </source>
</evidence>
<name>A0A368KL52_9BACT</name>
<protein>
    <submittedName>
        <fullName evidence="8">Efflux RND transporter periplasmic adaptor subunit</fullName>
    </submittedName>
</protein>
<dbReference type="Gene3D" id="2.40.420.20">
    <property type="match status" value="1"/>
</dbReference>
<evidence type="ECO:0000259" key="6">
    <source>
        <dbReference type="Pfam" id="PF25973"/>
    </source>
</evidence>
<proteinExistence type="inferred from homology"/>
<evidence type="ECO:0000256" key="3">
    <source>
        <dbReference type="SAM" id="Coils"/>
    </source>
</evidence>
<accession>A0A368KL52</accession>
<dbReference type="Gene3D" id="2.40.30.170">
    <property type="match status" value="1"/>
</dbReference>
<evidence type="ECO:0000259" key="7">
    <source>
        <dbReference type="Pfam" id="PF25975"/>
    </source>
</evidence>
<keyword evidence="4" id="KW-1133">Transmembrane helix</keyword>
<dbReference type="AlphaFoldDB" id="A0A368KL52"/>
<feature type="domain" description="CzcB-like barrel-sandwich hybrid" evidence="6">
    <location>
        <begin position="117"/>
        <end position="351"/>
    </location>
</feature>
<evidence type="ECO:0000256" key="4">
    <source>
        <dbReference type="SAM" id="Phobius"/>
    </source>
</evidence>
<comment type="similarity">
    <text evidence="1">Belongs to the membrane fusion protein (MFP) (TC 8.A.1) family.</text>
</comment>
<dbReference type="Gene3D" id="1.10.287.470">
    <property type="entry name" value="Helix hairpin bin"/>
    <property type="match status" value="1"/>
</dbReference>
<dbReference type="InterPro" id="IPR051909">
    <property type="entry name" value="MFP_Cation_Efflux"/>
</dbReference>
<evidence type="ECO:0000313" key="9">
    <source>
        <dbReference type="Proteomes" id="UP000253562"/>
    </source>
</evidence>
<keyword evidence="4" id="KW-0812">Transmembrane</keyword>
<dbReference type="Pfam" id="PF25973">
    <property type="entry name" value="BSH_CzcB"/>
    <property type="match status" value="1"/>
</dbReference>
<dbReference type="Pfam" id="PF25954">
    <property type="entry name" value="Beta-barrel_RND_2"/>
    <property type="match status" value="1"/>
</dbReference>
<dbReference type="NCBIfam" id="TIGR01730">
    <property type="entry name" value="RND_mfp"/>
    <property type="match status" value="1"/>
</dbReference>
<sequence length="510" mass="55739">MIIQTRKPSYAGIRRMSQPTATISQGILTTIVKIVPSVLVIGALGAAWLAVHHMNATDETHDENPTEPGSEEVVADILTLPPGKVSSAQLVIAPVSTELIQHSHVVPGRITYDPTRHVEVRSPIDGVLRSVEVNPGDHVKKGQLLATVTSPEIGKARSELLRSQAEFNLVSAQAERTQEIAKNLEYYAHLLAEDTDIAQVEAALKNRSLGNFGKVLQPAHSKLNLTQDLLKNIQPLSETGAIAGKTLRERESQYEVARAEFKALLDQAIFDAKQSQRQATADLADAQRQVEIARDQLLSLVGEGQNAAAEKSGDHISELEVVATMDGTVEARHFAVNERVYGADSLFTLADTSSLYVNASIRENDWPAIKIKPGTEIRITLPALVDQTFHGHVQYVGREVAPDTNSVPVVASLSNPEGVLRPGMFARITLPISEPQRSLAVSAESIVHHDDREYVFVQIGEYEFQCVEVETGLHSDEWVEIRSGLQGNEKVVQKGAFLLKSEWLLEGEAE</sequence>
<dbReference type="Gene3D" id="2.40.50.100">
    <property type="match status" value="1"/>
</dbReference>
<dbReference type="GO" id="GO:0015679">
    <property type="term" value="P:plasma membrane copper ion transport"/>
    <property type="evidence" value="ECO:0007669"/>
    <property type="project" value="TreeGrafter"/>
</dbReference>
<gene>
    <name evidence="8" type="ORF">DTL42_23405</name>
</gene>
<feature type="domain" description="CzcB-like C-terminal circularly permuted SH3-like" evidence="7">
    <location>
        <begin position="439"/>
        <end position="500"/>
    </location>
</feature>
<dbReference type="SUPFAM" id="SSF111369">
    <property type="entry name" value="HlyD-like secretion proteins"/>
    <property type="match status" value="2"/>
</dbReference>
<dbReference type="InterPro" id="IPR058649">
    <property type="entry name" value="CzcB_C"/>
</dbReference>
<dbReference type="FunFam" id="2.40.30.170:FF:000010">
    <property type="entry name" value="Efflux RND transporter periplasmic adaptor subunit"/>
    <property type="match status" value="1"/>
</dbReference>